<keyword evidence="5" id="KW-0472">Membrane</keyword>
<dbReference type="InterPro" id="IPR015409">
    <property type="entry name" value="Lactate_DH_C"/>
</dbReference>
<evidence type="ECO:0000256" key="1">
    <source>
        <dbReference type="ARBA" id="ARBA00001974"/>
    </source>
</evidence>
<feature type="binding site" evidence="5">
    <location>
        <position position="143"/>
    </location>
    <ligand>
        <name>FAD</name>
        <dbReference type="ChEBI" id="CHEBI:57692"/>
    </ligand>
</feature>
<evidence type="ECO:0000313" key="8">
    <source>
        <dbReference type="EMBL" id="MFD1218176.1"/>
    </source>
</evidence>
<name>A0ABW3UE98_9GAMM</name>
<dbReference type="InterPro" id="IPR016173">
    <property type="entry name" value="D-lactate_DH_C-sub2"/>
</dbReference>
<dbReference type="InterPro" id="IPR006094">
    <property type="entry name" value="Oxid_FAD_bind_N"/>
</dbReference>
<keyword evidence="4 5" id="KW-0560">Oxidoreductase</keyword>
<dbReference type="PANTHER" id="PTHR43716:SF1">
    <property type="entry name" value="D-2-HYDROXYGLUTARATE DEHYDROGENASE, MITOCHONDRIAL"/>
    <property type="match status" value="1"/>
</dbReference>
<feature type="binding site" evidence="5">
    <location>
        <position position="153"/>
    </location>
    <ligand>
        <name>FAD</name>
        <dbReference type="ChEBI" id="CHEBI:57692"/>
    </ligand>
</feature>
<dbReference type="InterPro" id="IPR016169">
    <property type="entry name" value="FAD-bd_PCMH_sub2"/>
</dbReference>
<dbReference type="InterPro" id="IPR016166">
    <property type="entry name" value="FAD-bd_PCMH"/>
</dbReference>
<dbReference type="InterPro" id="IPR051264">
    <property type="entry name" value="FAD-oxidored/transferase_4"/>
</dbReference>
<feature type="binding site" evidence="5">
    <location>
        <begin position="78"/>
        <end position="79"/>
    </location>
    <ligand>
        <name>FAD</name>
        <dbReference type="ChEBI" id="CHEBI:57692"/>
    </ligand>
</feature>
<keyword evidence="3 5" id="KW-0274">FAD</keyword>
<comment type="similarity">
    <text evidence="5">Belongs to the quinone-dependent D-lactate dehydrogenase family.</text>
</comment>
<dbReference type="InterPro" id="IPR016164">
    <property type="entry name" value="FAD-linked_Oxase-like_C"/>
</dbReference>
<evidence type="ECO:0000256" key="5">
    <source>
        <dbReference type="HAMAP-Rule" id="MF_02092"/>
    </source>
</evidence>
<comment type="function">
    <text evidence="5 6">Catalyzes the oxidation of D-lactate to pyruvate.</text>
</comment>
<keyword evidence="9" id="KW-1185">Reference proteome</keyword>
<comment type="subcellular location">
    <subcellularLocation>
        <location evidence="5">Cell inner membrane</location>
        <topology evidence="5">Peripheral membrane protein</topology>
        <orientation evidence="5">Cytoplasmic side</orientation>
    </subcellularLocation>
</comment>
<comment type="cofactor">
    <cofactor evidence="1 5 6">
        <name>FAD</name>
        <dbReference type="ChEBI" id="CHEBI:57692"/>
    </cofactor>
</comment>
<evidence type="ECO:0000256" key="6">
    <source>
        <dbReference type="PIRNR" id="PIRNR000101"/>
    </source>
</evidence>
<feature type="binding site" evidence="5">
    <location>
        <position position="260"/>
    </location>
    <ligand>
        <name>FAD</name>
        <dbReference type="ChEBI" id="CHEBI:57692"/>
    </ligand>
</feature>
<feature type="binding site" evidence="5">
    <location>
        <position position="136"/>
    </location>
    <ligand>
        <name>FAD</name>
        <dbReference type="ChEBI" id="CHEBI:57692"/>
    </ligand>
</feature>
<gene>
    <name evidence="5 8" type="primary">dld</name>
    <name evidence="8" type="ORF">ACFQ2X_16365</name>
</gene>
<dbReference type="Gene3D" id="3.30.465.10">
    <property type="match status" value="1"/>
</dbReference>
<dbReference type="PANTHER" id="PTHR43716">
    <property type="entry name" value="D-2-HYDROXYGLUTARATE DEHYDROGENASE, MITOCHONDRIAL"/>
    <property type="match status" value="1"/>
</dbReference>
<feature type="domain" description="FAD-binding PCMH-type" evidence="7">
    <location>
        <begin position="36"/>
        <end position="270"/>
    </location>
</feature>
<dbReference type="EMBL" id="JBHTLR010000029">
    <property type="protein sequence ID" value="MFD1218176.1"/>
    <property type="molecule type" value="Genomic_DNA"/>
</dbReference>
<reference evidence="9" key="1">
    <citation type="journal article" date="2019" name="Int. J. Syst. Evol. Microbiol.">
        <title>The Global Catalogue of Microorganisms (GCM) 10K type strain sequencing project: providing services to taxonomists for standard genome sequencing and annotation.</title>
        <authorList>
            <consortium name="The Broad Institute Genomics Platform"/>
            <consortium name="The Broad Institute Genome Sequencing Center for Infectious Disease"/>
            <person name="Wu L."/>
            <person name="Ma J."/>
        </authorList>
    </citation>
    <scope>NUCLEOTIDE SEQUENCE [LARGE SCALE GENOMIC DNA]</scope>
    <source>
        <strain evidence="9">CCUG 54356</strain>
    </source>
</reference>
<keyword evidence="5 6" id="KW-0874">Quinone</keyword>
<evidence type="ECO:0000256" key="2">
    <source>
        <dbReference type="ARBA" id="ARBA00022630"/>
    </source>
</evidence>
<dbReference type="Pfam" id="PF01565">
    <property type="entry name" value="FAD_binding_4"/>
    <property type="match status" value="1"/>
</dbReference>
<comment type="catalytic activity">
    <reaction evidence="5 6">
        <text>(R)-lactate + a quinone = a quinol + pyruvate</text>
        <dbReference type="Rhea" id="RHEA:51468"/>
        <dbReference type="ChEBI" id="CHEBI:15361"/>
        <dbReference type="ChEBI" id="CHEBI:16004"/>
        <dbReference type="ChEBI" id="CHEBI:24646"/>
        <dbReference type="ChEBI" id="CHEBI:132124"/>
        <dbReference type="EC" id="1.1.5.12"/>
    </reaction>
</comment>
<dbReference type="InterPro" id="IPR016167">
    <property type="entry name" value="FAD-bd_PCMH_sub1"/>
</dbReference>
<dbReference type="RefSeq" id="WP_230434917.1">
    <property type="nucleotide sequence ID" value="NZ_CP087715.1"/>
</dbReference>
<dbReference type="Proteomes" id="UP001597264">
    <property type="component" value="Unassembled WGS sequence"/>
</dbReference>
<sequence length="571" mass="63721">MSPPDLLQQLQVLLGRDNVVTDPQRTEHYRTGFRSGGGPALAVLFPRTLTAMWQALQACVDANAIIIMQAANTGLTEGSTPSGEYDRPVIIINTLHMDSIHLLQDGKQIVSLPGATLHALEKILAPLRRAPHSEIGSSCLGASIIGGIANNSGGALCQRGPAYTELSMYARVNEVGKLELINHLGLDLGETPEEMLRNLDQGKFLPGDTPAAGKTGKPPMASDREYVARIRDVDADSPSRFNGDPRRLYESSGCAGKIAVFAVRLDTFPVHQKTQTFYIGSNDPAVFARLRRGLLSELPELPVLGEYLHRDMFDLAARYGKDSFYIIEKLGTRNMPQFFSAKGRIDAWLEKRRFLPAFLSERILQWASKLLPQHLPRRVLRYRGAYTHHLILKMADDGIEPAKQWLSTFFDCAENSGNYFECTAQEAAKALLHRFVSAGAAIRYQNVHHKAVGDLLALDIALRRNDMEWEEQLPPEIANLLERRLYYGHFLCNVFHQDYILKKGADTDAVKRAMLALLDQRGARYPAEHNVGHLYQASEAQRQFYQQLDPTNTFNPGIGKTDKNRRCCNCG</sequence>
<protein>
    <recommendedName>
        <fullName evidence="5">Quinone-dependent D-lactate dehydrogenase</fullName>
        <ecNumber evidence="5">1.1.5.12</ecNumber>
    </recommendedName>
    <alternativeName>
        <fullName evidence="5">D-lactate dehydrogenase</fullName>
        <shortName evidence="5">D-LDH</shortName>
    </alternativeName>
</protein>
<evidence type="ECO:0000259" key="7">
    <source>
        <dbReference type="PROSITE" id="PS51387"/>
    </source>
</evidence>
<keyword evidence="5" id="KW-0997">Cell inner membrane</keyword>
<comment type="caution">
    <text evidence="8">The sequence shown here is derived from an EMBL/GenBank/DDBJ whole genome shotgun (WGS) entry which is preliminary data.</text>
</comment>
<dbReference type="InterPro" id="IPR012256">
    <property type="entry name" value="D_lactate_DH"/>
</dbReference>
<dbReference type="SUPFAM" id="SSF56176">
    <property type="entry name" value="FAD-binding/transporter-associated domain-like"/>
    <property type="match status" value="1"/>
</dbReference>
<proteinExistence type="inferred from homology"/>
<dbReference type="GO" id="GO:0008720">
    <property type="term" value="F:D-lactate dehydrogenase (NAD+) activity"/>
    <property type="evidence" value="ECO:0007669"/>
    <property type="project" value="UniProtKB-EC"/>
</dbReference>
<feature type="binding site" evidence="5">
    <location>
        <begin position="70"/>
        <end position="74"/>
    </location>
    <ligand>
        <name>FAD</name>
        <dbReference type="ChEBI" id="CHEBI:57692"/>
    </ligand>
</feature>
<dbReference type="HAMAP" id="MF_02092">
    <property type="entry name" value="DLDH_Dld"/>
    <property type="match status" value="1"/>
</dbReference>
<dbReference type="NCBIfam" id="NF008387">
    <property type="entry name" value="PRK11183.1"/>
    <property type="match status" value="1"/>
</dbReference>
<accession>A0ABW3UE98</accession>
<dbReference type="InterPro" id="IPR016172">
    <property type="entry name" value="D-lactate_DH_C-sub1"/>
</dbReference>
<dbReference type="EC" id="1.1.5.12" evidence="5"/>
<dbReference type="PROSITE" id="PS51387">
    <property type="entry name" value="FAD_PCMH"/>
    <property type="match status" value="1"/>
</dbReference>
<dbReference type="Gene3D" id="3.30.1370.20">
    <property type="entry name" value="D-lactate dehydrogenase, cap domain, subdomain 2"/>
    <property type="match status" value="1"/>
</dbReference>
<evidence type="ECO:0000256" key="4">
    <source>
        <dbReference type="ARBA" id="ARBA00023002"/>
    </source>
</evidence>
<evidence type="ECO:0000313" key="9">
    <source>
        <dbReference type="Proteomes" id="UP001597264"/>
    </source>
</evidence>
<evidence type="ECO:0000256" key="3">
    <source>
        <dbReference type="ARBA" id="ARBA00022827"/>
    </source>
</evidence>
<keyword evidence="2 5" id="KW-0285">Flavoprotein</keyword>
<dbReference type="Pfam" id="PF09330">
    <property type="entry name" value="Lact-deh-memb"/>
    <property type="match status" value="1"/>
</dbReference>
<dbReference type="PIRSF" id="PIRSF000101">
    <property type="entry name" value="D-lactate_dh"/>
    <property type="match status" value="1"/>
</dbReference>
<organism evidence="8 9">
    <name type="scientific">Microbulbifer celer</name>
    <dbReference type="NCBI Taxonomy" id="435905"/>
    <lineage>
        <taxon>Bacteria</taxon>
        <taxon>Pseudomonadati</taxon>
        <taxon>Pseudomonadota</taxon>
        <taxon>Gammaproteobacteria</taxon>
        <taxon>Cellvibrionales</taxon>
        <taxon>Microbulbiferaceae</taxon>
        <taxon>Microbulbifer</taxon>
    </lineage>
</organism>
<dbReference type="SUPFAM" id="SSF55103">
    <property type="entry name" value="FAD-linked oxidases, C-terminal domain"/>
    <property type="match status" value="1"/>
</dbReference>
<dbReference type="Gene3D" id="3.30.43.10">
    <property type="entry name" value="Uridine Diphospho-n-acetylenolpyruvylglucosamine Reductase, domain 2"/>
    <property type="match status" value="1"/>
</dbReference>
<keyword evidence="5" id="KW-1003">Cell membrane</keyword>
<dbReference type="InterPro" id="IPR036318">
    <property type="entry name" value="FAD-bd_PCMH-like_sf"/>
</dbReference>
<dbReference type="Gene3D" id="3.30.70.610">
    <property type="entry name" value="D-lactate dehydrogenase, cap domain, subdomain 1"/>
    <property type="match status" value="2"/>
</dbReference>